<dbReference type="InterPro" id="IPR049050">
    <property type="entry name" value="nSTAND3"/>
</dbReference>
<dbReference type="EMBL" id="CACVKT020003231">
    <property type="protein sequence ID" value="CAC5382512.1"/>
    <property type="molecule type" value="Genomic_DNA"/>
</dbReference>
<name>A0A6J8BFH7_MYTCO</name>
<keyword evidence="1" id="KW-0677">Repeat</keyword>
<sequence>MRSEDYLLNAKISCSIHAINLIKDIYQTEVAEWEQQIEKFVTTRAVSSILALIQKKNSVTVIGHSGKGKSAYIHFIAIHLRNNLEYQIVPCHSPSDITDYYNINTKQVFVIDDICGKYTLIQSKVNEWKDYESRLGPILRKTNGHTKILASCRNQIFEDGQFKRLKHFTDSDALCDLSSESNALTDTDLIAIASKYIPANVAENMRNEFPKHEFLPLLFTLYQSCYEMNQDLKLKEFLKYPFIYYTEEIEELREAEDRTKYCALFFLIAYNGCICKKTFTGEESLDIASRRKDICDEFGINGPKFFIFDQLNSLLKLFVKAEGYENDKLIKHYALVPIHDKMFDFLCNYFGQHNQIIFIRFSHIEIFNNRTQFVSLQENNGEFTVMIESENEEIYFDRIVKDLLNGSVTEVFYNQQMKFRHYRSRLINYMQNRDPSIKTKIINVTSKNGWTLLMHACSKGYDDIVRFLINEKACIHTETYDGQSAIRIACNRISPFEGIVELLLKNGVNPNASFDDGWTLLSYACLHGNIKIVELLLNAGADVNLVNENGDTPLTSSVVFGHLEVMKLLVEKGATLNIPDKHGLNPLTAAYFYGHFEIVTFLTSDIVTKELNKAMSVYSNVTPSYSKWKISQMFTSKHIQQVAL</sequence>
<keyword evidence="2 3" id="KW-0040">ANK repeat</keyword>
<accession>A0A6J8BFH7</accession>
<dbReference type="OrthoDB" id="20872at2759"/>
<protein>
    <recommendedName>
        <fullName evidence="4">Novel STAND NTPase 3 domain-containing protein</fullName>
    </recommendedName>
</protein>
<evidence type="ECO:0000256" key="3">
    <source>
        <dbReference type="PROSITE-ProRule" id="PRU00023"/>
    </source>
</evidence>
<dbReference type="PANTHER" id="PTHR24161">
    <property type="entry name" value="ANK_REP_REGION DOMAIN-CONTAINING PROTEIN-RELATED"/>
    <property type="match status" value="1"/>
</dbReference>
<evidence type="ECO:0000259" key="4">
    <source>
        <dbReference type="Pfam" id="PF20720"/>
    </source>
</evidence>
<dbReference type="Pfam" id="PF20720">
    <property type="entry name" value="nSTAND3"/>
    <property type="match status" value="1"/>
</dbReference>
<feature type="repeat" description="ANK" evidence="3">
    <location>
        <begin position="516"/>
        <end position="548"/>
    </location>
</feature>
<organism evidence="5 6">
    <name type="scientific">Mytilus coruscus</name>
    <name type="common">Sea mussel</name>
    <dbReference type="NCBI Taxonomy" id="42192"/>
    <lineage>
        <taxon>Eukaryota</taxon>
        <taxon>Metazoa</taxon>
        <taxon>Spiralia</taxon>
        <taxon>Lophotrochozoa</taxon>
        <taxon>Mollusca</taxon>
        <taxon>Bivalvia</taxon>
        <taxon>Autobranchia</taxon>
        <taxon>Pteriomorphia</taxon>
        <taxon>Mytilida</taxon>
        <taxon>Mytiloidea</taxon>
        <taxon>Mytilidae</taxon>
        <taxon>Mytilinae</taxon>
        <taxon>Mytilus</taxon>
    </lineage>
</organism>
<feature type="domain" description="Novel STAND NTPase 3" evidence="4">
    <location>
        <begin position="40"/>
        <end position="181"/>
    </location>
</feature>
<dbReference type="SUPFAM" id="SSF48403">
    <property type="entry name" value="Ankyrin repeat"/>
    <property type="match status" value="1"/>
</dbReference>
<dbReference type="Proteomes" id="UP000507470">
    <property type="component" value="Unassembled WGS sequence"/>
</dbReference>
<evidence type="ECO:0000256" key="1">
    <source>
        <dbReference type="ARBA" id="ARBA00022737"/>
    </source>
</evidence>
<dbReference type="Pfam" id="PF12796">
    <property type="entry name" value="Ank_2"/>
    <property type="match status" value="2"/>
</dbReference>
<dbReference type="PROSITE" id="PS50088">
    <property type="entry name" value="ANK_REPEAT"/>
    <property type="match status" value="2"/>
</dbReference>
<gene>
    <name evidence="5" type="ORF">MCOR_18334</name>
</gene>
<dbReference type="InterPro" id="IPR002110">
    <property type="entry name" value="Ankyrin_rpt"/>
</dbReference>
<dbReference type="PANTHER" id="PTHR24161:SF85">
    <property type="entry name" value="PALMITOYLTRANSFERASE HIP14"/>
    <property type="match status" value="1"/>
</dbReference>
<keyword evidence="6" id="KW-1185">Reference proteome</keyword>
<reference evidence="5 6" key="1">
    <citation type="submission" date="2020-06" db="EMBL/GenBank/DDBJ databases">
        <authorList>
            <person name="Li R."/>
            <person name="Bekaert M."/>
        </authorList>
    </citation>
    <scope>NUCLEOTIDE SEQUENCE [LARGE SCALE GENOMIC DNA]</scope>
    <source>
        <strain evidence="6">wild</strain>
    </source>
</reference>
<dbReference type="SMART" id="SM00248">
    <property type="entry name" value="ANK"/>
    <property type="match status" value="5"/>
</dbReference>
<feature type="repeat" description="ANK" evidence="3">
    <location>
        <begin position="549"/>
        <end position="581"/>
    </location>
</feature>
<evidence type="ECO:0000256" key="2">
    <source>
        <dbReference type="ARBA" id="ARBA00023043"/>
    </source>
</evidence>
<evidence type="ECO:0000313" key="6">
    <source>
        <dbReference type="Proteomes" id="UP000507470"/>
    </source>
</evidence>
<evidence type="ECO:0000313" key="5">
    <source>
        <dbReference type="EMBL" id="CAC5382512.1"/>
    </source>
</evidence>
<dbReference type="InterPro" id="IPR036770">
    <property type="entry name" value="Ankyrin_rpt-contain_sf"/>
</dbReference>
<dbReference type="PROSITE" id="PS50297">
    <property type="entry name" value="ANK_REP_REGION"/>
    <property type="match status" value="2"/>
</dbReference>
<dbReference type="AlphaFoldDB" id="A0A6J8BFH7"/>
<proteinExistence type="predicted"/>
<dbReference type="Gene3D" id="1.25.40.20">
    <property type="entry name" value="Ankyrin repeat-containing domain"/>
    <property type="match status" value="1"/>
</dbReference>